<reference evidence="2 3" key="1">
    <citation type="submission" date="2017-04" db="EMBL/GenBank/DDBJ databases">
        <title>Draft genome sequence of Tuber borchii Vittad., a whitish edible truffle.</title>
        <authorList>
            <consortium name="DOE Joint Genome Institute"/>
            <person name="Murat C."/>
            <person name="Kuo A."/>
            <person name="Barry K.W."/>
            <person name="Clum A."/>
            <person name="Dockter R.B."/>
            <person name="Fauchery L."/>
            <person name="Iotti M."/>
            <person name="Kohler A."/>
            <person name="Labutti K."/>
            <person name="Lindquist E.A."/>
            <person name="Lipzen A."/>
            <person name="Ohm R.A."/>
            <person name="Wang M."/>
            <person name="Grigoriev I.V."/>
            <person name="Zambonelli A."/>
            <person name="Martin F.M."/>
        </authorList>
    </citation>
    <scope>NUCLEOTIDE SEQUENCE [LARGE SCALE GENOMIC DNA]</scope>
    <source>
        <strain evidence="2 3">Tbo3840</strain>
    </source>
</reference>
<evidence type="ECO:0000259" key="1">
    <source>
        <dbReference type="Pfam" id="PF00656"/>
    </source>
</evidence>
<gene>
    <name evidence="2" type="ORF">B9Z19DRAFT_1093803</name>
</gene>
<dbReference type="GO" id="GO:0006508">
    <property type="term" value="P:proteolysis"/>
    <property type="evidence" value="ECO:0007669"/>
    <property type="project" value="InterPro"/>
</dbReference>
<sequence>MSYAFIRALSKNSQQSYQQLLTSIREELQGKYSQKPQLSCSHPLDTRLLYVM</sequence>
<protein>
    <recommendedName>
        <fullName evidence="1">Peptidase C14 caspase domain-containing protein</fullName>
    </recommendedName>
</protein>
<dbReference type="STRING" id="42251.A0A2T6ZF12"/>
<proteinExistence type="predicted"/>
<keyword evidence="3" id="KW-1185">Reference proteome</keyword>
<evidence type="ECO:0000313" key="3">
    <source>
        <dbReference type="Proteomes" id="UP000244722"/>
    </source>
</evidence>
<dbReference type="EMBL" id="NESQ01000325">
    <property type="protein sequence ID" value="PUU74059.1"/>
    <property type="molecule type" value="Genomic_DNA"/>
</dbReference>
<comment type="caution">
    <text evidence="2">The sequence shown here is derived from an EMBL/GenBank/DDBJ whole genome shotgun (WGS) entry which is preliminary data.</text>
</comment>
<organism evidence="2 3">
    <name type="scientific">Tuber borchii</name>
    <name type="common">White truffle</name>
    <dbReference type="NCBI Taxonomy" id="42251"/>
    <lineage>
        <taxon>Eukaryota</taxon>
        <taxon>Fungi</taxon>
        <taxon>Dikarya</taxon>
        <taxon>Ascomycota</taxon>
        <taxon>Pezizomycotina</taxon>
        <taxon>Pezizomycetes</taxon>
        <taxon>Pezizales</taxon>
        <taxon>Tuberaceae</taxon>
        <taxon>Tuber</taxon>
    </lineage>
</organism>
<dbReference type="GO" id="GO:0004197">
    <property type="term" value="F:cysteine-type endopeptidase activity"/>
    <property type="evidence" value="ECO:0007669"/>
    <property type="project" value="InterPro"/>
</dbReference>
<dbReference type="InterPro" id="IPR011600">
    <property type="entry name" value="Pept_C14_caspase"/>
</dbReference>
<name>A0A2T6ZF12_TUBBO</name>
<dbReference type="Proteomes" id="UP000244722">
    <property type="component" value="Unassembled WGS sequence"/>
</dbReference>
<dbReference type="Gene3D" id="3.40.50.12660">
    <property type="match status" value="1"/>
</dbReference>
<feature type="domain" description="Peptidase C14 caspase" evidence="1">
    <location>
        <begin position="1"/>
        <end position="43"/>
    </location>
</feature>
<dbReference type="Pfam" id="PF00656">
    <property type="entry name" value="Peptidase_C14"/>
    <property type="match status" value="1"/>
</dbReference>
<dbReference type="AlphaFoldDB" id="A0A2T6ZF12"/>
<evidence type="ECO:0000313" key="2">
    <source>
        <dbReference type="EMBL" id="PUU74059.1"/>
    </source>
</evidence>
<accession>A0A2T6ZF12</accession>
<dbReference type="OrthoDB" id="3223806at2759"/>